<dbReference type="InterPro" id="IPR014710">
    <property type="entry name" value="RmlC-like_jellyroll"/>
</dbReference>
<feature type="region of interest" description="Disordered" evidence="14">
    <location>
        <begin position="482"/>
        <end position="508"/>
    </location>
</feature>
<reference evidence="16" key="1">
    <citation type="submission" date="2013-10" db="EMBL/GenBank/DDBJ databases">
        <title>Genomic analysis of the causative agents of coccidiosis in chickens.</title>
        <authorList>
            <person name="Reid A.J."/>
            <person name="Blake D."/>
            <person name="Billington K."/>
            <person name="Browne H."/>
            <person name="Dunn M."/>
            <person name="Hung S."/>
            <person name="Kawahara F."/>
            <person name="Miranda-Saavedra D."/>
            <person name="Mourier T."/>
            <person name="Nagra H."/>
            <person name="Otto T.D."/>
            <person name="Rawlings N."/>
            <person name="Sanchez A."/>
            <person name="Sanders M."/>
            <person name="Subramaniam C."/>
            <person name="Tay Y."/>
            <person name="Dear P."/>
            <person name="Doerig C."/>
            <person name="Gruber A."/>
            <person name="Parkinson J."/>
            <person name="Shirley M."/>
            <person name="Wan K.L."/>
            <person name="Berriman M."/>
            <person name="Tomley F."/>
            <person name="Pain A."/>
        </authorList>
    </citation>
    <scope>NUCLEOTIDE SEQUENCE [LARGE SCALE GENOMIC DNA]</scope>
    <source>
        <strain evidence="16">Houghton</strain>
    </source>
</reference>
<dbReference type="EMBL" id="HG690990">
    <property type="protein sequence ID" value="CDI75563.1"/>
    <property type="molecule type" value="Genomic_DNA"/>
</dbReference>
<dbReference type="GO" id="GO:0005923">
    <property type="term" value="C:bicellular tight junction"/>
    <property type="evidence" value="ECO:0007669"/>
    <property type="project" value="UniProtKB-SubCell"/>
</dbReference>
<dbReference type="GO" id="GO:0030552">
    <property type="term" value="F:cAMP binding"/>
    <property type="evidence" value="ECO:0007669"/>
    <property type="project" value="TreeGrafter"/>
</dbReference>
<evidence type="ECO:0000256" key="12">
    <source>
        <dbReference type="ARBA" id="ARBA00023136"/>
    </source>
</evidence>
<keyword evidence="5" id="KW-0796">Tight junction</keyword>
<keyword evidence="7" id="KW-1003">Cell membrane</keyword>
<feature type="compositionally biased region" description="Basic and acidic residues" evidence="14">
    <location>
        <begin position="1088"/>
        <end position="1121"/>
    </location>
</feature>
<feature type="region of interest" description="Disordered" evidence="14">
    <location>
        <begin position="890"/>
        <end position="988"/>
    </location>
</feature>
<evidence type="ECO:0000256" key="10">
    <source>
        <dbReference type="ARBA" id="ARBA00022949"/>
    </source>
</evidence>
<keyword evidence="9" id="KW-0130">Cell adhesion</keyword>
<evidence type="ECO:0000259" key="15">
    <source>
        <dbReference type="Pfam" id="PF04831"/>
    </source>
</evidence>
<feature type="region of interest" description="Disordered" evidence="14">
    <location>
        <begin position="90"/>
        <end position="131"/>
    </location>
</feature>
<evidence type="ECO:0000313" key="16">
    <source>
        <dbReference type="EMBL" id="CDI75563.1"/>
    </source>
</evidence>
<feature type="compositionally biased region" description="Polar residues" evidence="14">
    <location>
        <begin position="973"/>
        <end position="982"/>
    </location>
</feature>
<dbReference type="InterPro" id="IPR000595">
    <property type="entry name" value="cNMP-bd_dom"/>
</dbReference>
<dbReference type="SUPFAM" id="SSF51206">
    <property type="entry name" value="cAMP-binding domain-like"/>
    <property type="match status" value="1"/>
</dbReference>
<evidence type="ECO:0000256" key="8">
    <source>
        <dbReference type="ARBA" id="ARBA00022692"/>
    </source>
</evidence>
<keyword evidence="10" id="KW-0965">Cell junction</keyword>
<evidence type="ECO:0000256" key="2">
    <source>
        <dbReference type="ARBA" id="ARBA00004141"/>
    </source>
</evidence>
<evidence type="ECO:0000256" key="1">
    <source>
        <dbReference type="ARBA" id="ARBA00004124"/>
    </source>
</evidence>
<feature type="region of interest" description="Disordered" evidence="14">
    <location>
        <begin position="848"/>
        <end position="869"/>
    </location>
</feature>
<organism evidence="16 17">
    <name type="scientific">Eimeria praecox</name>
    <dbReference type="NCBI Taxonomy" id="51316"/>
    <lineage>
        <taxon>Eukaryota</taxon>
        <taxon>Sar</taxon>
        <taxon>Alveolata</taxon>
        <taxon>Apicomplexa</taxon>
        <taxon>Conoidasida</taxon>
        <taxon>Coccidia</taxon>
        <taxon>Eucoccidiorida</taxon>
        <taxon>Eimeriorina</taxon>
        <taxon>Eimeriidae</taxon>
        <taxon>Eimeria</taxon>
    </lineage>
</organism>
<proteinExistence type="inferred from homology"/>
<keyword evidence="17" id="KW-1185">Reference proteome</keyword>
<evidence type="ECO:0000256" key="7">
    <source>
        <dbReference type="ARBA" id="ARBA00022475"/>
    </source>
</evidence>
<feature type="region of interest" description="Disordered" evidence="14">
    <location>
        <begin position="1080"/>
        <end position="1126"/>
    </location>
</feature>
<evidence type="ECO:0000313" key="17">
    <source>
        <dbReference type="Proteomes" id="UP000018201"/>
    </source>
</evidence>
<feature type="compositionally biased region" description="Polar residues" evidence="14">
    <location>
        <begin position="107"/>
        <end position="117"/>
    </location>
</feature>
<feature type="compositionally biased region" description="Basic and acidic residues" evidence="14">
    <location>
        <begin position="90"/>
        <end position="105"/>
    </location>
</feature>
<keyword evidence="8" id="KW-0812">Transmembrane</keyword>
<dbReference type="Pfam" id="PF04831">
    <property type="entry name" value="POPDC1-3"/>
    <property type="match status" value="1"/>
</dbReference>
<feature type="region of interest" description="Disordered" evidence="14">
    <location>
        <begin position="180"/>
        <end position="209"/>
    </location>
</feature>
<feature type="compositionally biased region" description="Low complexity" evidence="14">
    <location>
        <begin position="890"/>
        <end position="900"/>
    </location>
</feature>
<feature type="domain" description="POPDC1-3" evidence="15">
    <location>
        <begin position="685"/>
        <end position="814"/>
    </location>
</feature>
<comment type="subcellular location">
    <subcellularLocation>
        <location evidence="3">Cell junction</location>
        <location evidence="3">Tight junction</location>
    </subcellularLocation>
    <subcellularLocation>
        <location evidence="1">Lateral cell membrane</location>
    </subcellularLocation>
    <subcellularLocation>
        <location evidence="2">Membrane</location>
        <topology evidence="2">Multi-pass membrane protein</topology>
    </subcellularLocation>
</comment>
<feature type="region of interest" description="Disordered" evidence="14">
    <location>
        <begin position="526"/>
        <end position="576"/>
    </location>
</feature>
<accession>U6G8D5</accession>
<evidence type="ECO:0000256" key="14">
    <source>
        <dbReference type="SAM" id="MobiDB-lite"/>
    </source>
</evidence>
<evidence type="ECO:0000256" key="9">
    <source>
        <dbReference type="ARBA" id="ARBA00022889"/>
    </source>
</evidence>
<dbReference type="OrthoDB" id="347381at2759"/>
<feature type="compositionally biased region" description="Low complexity" evidence="14">
    <location>
        <begin position="944"/>
        <end position="965"/>
    </location>
</feature>
<keyword evidence="6" id="KW-0217">Developmental protein</keyword>
<dbReference type="InterPro" id="IPR055272">
    <property type="entry name" value="POPDC1-3_dom"/>
</dbReference>
<dbReference type="PANTHER" id="PTHR12101:SF17">
    <property type="entry name" value="BLOOD VESSEL EPICARDIAL SUBSTANCE"/>
    <property type="match status" value="1"/>
</dbReference>
<keyword evidence="12" id="KW-0472">Membrane</keyword>
<protein>
    <recommendedName>
        <fullName evidence="15">POPDC1-3 domain-containing protein</fullName>
    </recommendedName>
</protein>
<evidence type="ECO:0000256" key="4">
    <source>
        <dbReference type="ARBA" id="ARBA00007146"/>
    </source>
</evidence>
<dbReference type="PANTHER" id="PTHR12101">
    <property type="entry name" value="POPEYE DOMAIN CONTAINING PROTEIN"/>
    <property type="match status" value="1"/>
</dbReference>
<reference evidence="16" key="2">
    <citation type="submission" date="2013-10" db="EMBL/GenBank/DDBJ databases">
        <authorList>
            <person name="Aslett M."/>
        </authorList>
    </citation>
    <scope>NUCLEOTIDE SEQUENCE [LARGE SCALE GENOMIC DNA]</scope>
    <source>
        <strain evidence="16">Houghton</strain>
    </source>
</reference>
<dbReference type="Proteomes" id="UP000018201">
    <property type="component" value="Unassembled WGS sequence"/>
</dbReference>
<feature type="compositionally biased region" description="Basic and acidic residues" evidence="14">
    <location>
        <begin position="902"/>
        <end position="912"/>
    </location>
</feature>
<dbReference type="CDD" id="cd00038">
    <property type="entry name" value="CAP_ED"/>
    <property type="match status" value="1"/>
</dbReference>
<evidence type="ECO:0000256" key="3">
    <source>
        <dbReference type="ARBA" id="ARBA00004435"/>
    </source>
</evidence>
<evidence type="ECO:0000256" key="13">
    <source>
        <dbReference type="ARBA" id="ARBA00023180"/>
    </source>
</evidence>
<feature type="compositionally biased region" description="Low complexity" evidence="14">
    <location>
        <begin position="326"/>
        <end position="338"/>
    </location>
</feature>
<evidence type="ECO:0000256" key="11">
    <source>
        <dbReference type="ARBA" id="ARBA00022989"/>
    </source>
</evidence>
<feature type="region of interest" description="Disordered" evidence="14">
    <location>
        <begin position="286"/>
        <end position="363"/>
    </location>
</feature>
<keyword evidence="11" id="KW-1133">Transmembrane helix</keyword>
<dbReference type="InterPro" id="IPR018490">
    <property type="entry name" value="cNMP-bd_dom_sf"/>
</dbReference>
<dbReference type="Gene3D" id="2.60.120.10">
    <property type="entry name" value="Jelly Rolls"/>
    <property type="match status" value="1"/>
</dbReference>
<dbReference type="VEuPathDB" id="ToxoDB:EPH_0023130"/>
<keyword evidence="13" id="KW-0325">Glycoprotein</keyword>
<sequence>MHAFRLVHKSAPKTAATALPIVRRAYPVGIFAANTRRRVPHCARRWAASLDRLSAPHFPRHHLHGHQLRSFPQQQRQLFVKVRCFHGRAEDSSREAPAEPSEHPDTLVSTSVPTSPCQGIAPPSKCTSDQPMCMESINSNAGIRAREGLPKGAESLDSLPSEALREAHRTLGRRRRSIRVSLGAEEGSSSSRLPADERERGVEQVQGSNVTLGRRRGRAARSCLKAAAAWLGAILPQVSSTDACRYSAVAAIAVPAREGRMGYSVFPSSATSASDAAQQEAGLWDGPCAASQEGKAEFSQPEAPEASDGVAAGEEVAATHATTGSTAQAADTAQCTAAPPWIGRRQRQRSSLGPLGPPRTPDAASVGAMDFQFPILFNKAIKRLLKPLFRRAGQPGRQARTCSVSASIPASTPAAAAGGTHNGQRPRLPPRVLLRSWRPFSKAQSVVGPRQVMHARQQQLQTLQQQLLQEGPVVGEQLRAATAPQQLQQQPECQQQQQQQQHEEHDSIQTTELKATTKQENAVVHGASCEGSLPASPPESEPAGAAGSGALQGFEGQSGNQNEDGRKDVLPSMVDASPPDAVQEQVVKGHHLPEQAKEEQFQKGIAAGRAAAESAAPLNKAAGRGTSRAGPARRPLPICFVRQRISTLYGQLRAFLAPYCTTLSEWTYRNGNVVVTAGSLLSLTATLMADMRLLRTFNLLAGFCYFSYNWSRRPRLTDAALWNVVFLVLNTVMLWRVHTEHREVSFSSDELDIFQRYFLPAGMSPRQFRRLLRQGSWRTFPQGYVLQQEGSNCEMLCFVARGAVEISQGGEIVDTYRGGETGAVLGVEPFLSYVADLRRLSAKRVKHTAVSSPETLASHADESPEGLQRPQQIVPAVVVGCDIQQGISKNQMQQSQQQQQRCTKEGGGRADNGEVIGNTERAVAPKSRAFVAGQNGKTSRQHEQLSQQKLSEKSSQSSSESPRQRSAVKAPSCASSGSNGTLDSGEEPSPGISIVVAAAEAAATAAAAVRTHAATALLNEAPPAPETQVPARTPAKASTATALVQGGVSSAAEGARHVAEAAAAAAAAAVAAAADAASLSEVSQNRRTSTERGPQRQPPLHERSPPVKGESDDVDGAREEGTVTAPSTATCITETTVFCLDLKELAAFVLREPGNLGFPVVQGLTTLLVNRSRAQAARLAILSYDAFLAGVFADGVVQTGERKMLEEFRRKRAISQAQHEEALARLGWTPEEFERGSQASTGVLSRMAYGLGSFLRGSPESQGAGEGDLQQLHQANTSGRAHRGEDALHCVGPPLLEDWELVEDERALPPQPAPADRRSATGAANTGEACINKECFGDAVSYAFEAETTSFH</sequence>
<dbReference type="GO" id="GO:0007155">
    <property type="term" value="P:cell adhesion"/>
    <property type="evidence" value="ECO:0007669"/>
    <property type="project" value="UniProtKB-KW"/>
</dbReference>
<evidence type="ECO:0000256" key="6">
    <source>
        <dbReference type="ARBA" id="ARBA00022473"/>
    </source>
</evidence>
<comment type="similarity">
    <text evidence="4">Belongs to the popeye family.</text>
</comment>
<feature type="compositionally biased region" description="Low complexity" evidence="14">
    <location>
        <begin position="541"/>
        <end position="551"/>
    </location>
</feature>
<evidence type="ECO:0000256" key="5">
    <source>
        <dbReference type="ARBA" id="ARBA00022427"/>
    </source>
</evidence>
<feature type="compositionally biased region" description="Low complexity" evidence="14">
    <location>
        <begin position="485"/>
        <end position="500"/>
    </location>
</feature>
<name>U6G8D5_9EIME</name>
<dbReference type="InterPro" id="IPR006916">
    <property type="entry name" value="POPDC1-3"/>
</dbReference>
<dbReference type="GO" id="GO:0016328">
    <property type="term" value="C:lateral plasma membrane"/>
    <property type="evidence" value="ECO:0007669"/>
    <property type="project" value="UniProtKB-SubCell"/>
</dbReference>
<gene>
    <name evidence="16" type="ORF">EPH_0023130</name>
</gene>